<protein>
    <recommendedName>
        <fullName evidence="15">UvrABC system protein A</fullName>
    </recommendedName>
    <alternativeName>
        <fullName evidence="16">Excinuclease ABC subunit A</fullName>
    </alternativeName>
</protein>
<evidence type="ECO:0000259" key="17">
    <source>
        <dbReference type="Pfam" id="PF17755"/>
    </source>
</evidence>
<keyword evidence="9" id="KW-0862">Zinc</keyword>
<dbReference type="Gene3D" id="3.30.190.20">
    <property type="match status" value="1"/>
</dbReference>
<keyword evidence="2" id="KW-0963">Cytoplasm</keyword>
<comment type="subcellular location">
    <subcellularLocation>
        <location evidence="1">Cytoplasm</location>
    </subcellularLocation>
</comment>
<dbReference type="GO" id="GO:0006281">
    <property type="term" value="P:DNA repair"/>
    <property type="evidence" value="ECO:0007669"/>
    <property type="project" value="UniProtKB-KW"/>
</dbReference>
<name>A0A538SLH2_UNCEI</name>
<keyword evidence="13" id="KW-0234">DNA repair</keyword>
<reference evidence="19 20" key="1">
    <citation type="journal article" date="2019" name="Nat. Microbiol.">
        <title>Mediterranean grassland soil C-N compound turnover is dependent on rainfall and depth, and is mediated by genomically divergent microorganisms.</title>
        <authorList>
            <person name="Diamond S."/>
            <person name="Andeer P.F."/>
            <person name="Li Z."/>
            <person name="Crits-Christoph A."/>
            <person name="Burstein D."/>
            <person name="Anantharaman K."/>
            <person name="Lane K.R."/>
            <person name="Thomas B.C."/>
            <person name="Pan C."/>
            <person name="Northen T.R."/>
            <person name="Banfield J.F."/>
        </authorList>
    </citation>
    <scope>NUCLEOTIDE SEQUENCE [LARGE SCALE GENOMIC DNA]</scope>
    <source>
        <strain evidence="19">WS_2</strain>
    </source>
</reference>
<evidence type="ECO:0000256" key="1">
    <source>
        <dbReference type="ARBA" id="ARBA00004496"/>
    </source>
</evidence>
<evidence type="ECO:0000256" key="9">
    <source>
        <dbReference type="ARBA" id="ARBA00022833"/>
    </source>
</evidence>
<feature type="domain" description="UvrA DNA-binding" evidence="17">
    <location>
        <begin position="293"/>
        <end position="402"/>
    </location>
</feature>
<evidence type="ECO:0000256" key="5">
    <source>
        <dbReference type="ARBA" id="ARBA00022741"/>
    </source>
</evidence>
<dbReference type="GO" id="GO:0008270">
    <property type="term" value="F:zinc ion binding"/>
    <property type="evidence" value="ECO:0007669"/>
    <property type="project" value="UniProtKB-KW"/>
</dbReference>
<dbReference type="InterPro" id="IPR041102">
    <property type="entry name" value="UvrA_inter"/>
</dbReference>
<dbReference type="Gene3D" id="1.20.1580.10">
    <property type="entry name" value="ABC transporter ATPase like domain"/>
    <property type="match status" value="1"/>
</dbReference>
<keyword evidence="8" id="KW-0863">Zinc-finger</keyword>
<keyword evidence="11" id="KW-0267">Excision nuclease</keyword>
<dbReference type="EMBL" id="VBOS01000330">
    <property type="protein sequence ID" value="TMQ52211.1"/>
    <property type="molecule type" value="Genomic_DNA"/>
</dbReference>
<accession>A0A538SLH2</accession>
<dbReference type="GO" id="GO:0005524">
    <property type="term" value="F:ATP binding"/>
    <property type="evidence" value="ECO:0007669"/>
    <property type="project" value="UniProtKB-KW"/>
</dbReference>
<evidence type="ECO:0000256" key="15">
    <source>
        <dbReference type="ARBA" id="ARBA00039316"/>
    </source>
</evidence>
<evidence type="ECO:0000259" key="18">
    <source>
        <dbReference type="Pfam" id="PF17760"/>
    </source>
</evidence>
<keyword evidence="5" id="KW-0547">Nucleotide-binding</keyword>
<dbReference type="Pfam" id="PF17760">
    <property type="entry name" value="UvrA_inter"/>
    <property type="match status" value="1"/>
</dbReference>
<evidence type="ECO:0000313" key="19">
    <source>
        <dbReference type="EMBL" id="TMQ52211.1"/>
    </source>
</evidence>
<keyword evidence="3" id="KW-0479">Metal-binding</keyword>
<keyword evidence="4" id="KW-0677">Repeat</keyword>
<dbReference type="PANTHER" id="PTHR43152">
    <property type="entry name" value="UVRABC SYSTEM PROTEIN A"/>
    <property type="match status" value="1"/>
</dbReference>
<proteinExistence type="inferred from homology"/>
<keyword evidence="12" id="KW-0238">DNA-binding</keyword>
<evidence type="ECO:0000256" key="11">
    <source>
        <dbReference type="ARBA" id="ARBA00022881"/>
    </source>
</evidence>
<sequence>MNGNDRITHISIEGASEHNLKHVNVAMPRDAMTVCCGPSGSGKSSLAIDTVYAEGQRRYVESLSSYARQFLGQMEKPEVDAIEGLSPAIAIEQRSAGSNPRSTVATITEIYDYLRLLFARLGTQHCPKCDTKMERQSVDEIVDLLLQRHAGAKASLLAPLVRGRKGEYKKELETVRRQGYLRARVDGVWAELDDPPKLARTKRHDIDIVVDRLTVDKAARGRLAESIEAALKLGAGLLTVAREGEADLAFSQGAACPKCGTSVEVPEPRSFSFNSPYGACRECDGLGTRLEVDPARVVPDPKKSLEQGAVVTWTDASGTWTGGTLKALAKTFDFSLKQPWNKLPARIQKLLLYGSGEEEVRFEFRTKKGSAFIHKSRFEGVISNLERRYRQSTSESVRRWIASLLHSTPCPACGGRRLKPESLAVRV</sequence>
<dbReference type="AlphaFoldDB" id="A0A538SLH2"/>
<dbReference type="GO" id="GO:0004518">
    <property type="term" value="F:nuclease activity"/>
    <property type="evidence" value="ECO:0007669"/>
    <property type="project" value="UniProtKB-KW"/>
</dbReference>
<evidence type="ECO:0000256" key="6">
    <source>
        <dbReference type="ARBA" id="ARBA00022763"/>
    </source>
</evidence>
<keyword evidence="7" id="KW-0228">DNA excision</keyword>
<dbReference type="GO" id="GO:0005737">
    <property type="term" value="C:cytoplasm"/>
    <property type="evidence" value="ECO:0007669"/>
    <property type="project" value="UniProtKB-SubCell"/>
</dbReference>
<keyword evidence="6" id="KW-0227">DNA damage</keyword>
<evidence type="ECO:0000256" key="8">
    <source>
        <dbReference type="ARBA" id="ARBA00022771"/>
    </source>
</evidence>
<evidence type="ECO:0000313" key="20">
    <source>
        <dbReference type="Proteomes" id="UP000317716"/>
    </source>
</evidence>
<keyword evidence="10" id="KW-0067">ATP-binding</keyword>
<dbReference type="Proteomes" id="UP000317716">
    <property type="component" value="Unassembled WGS sequence"/>
</dbReference>
<evidence type="ECO:0000256" key="14">
    <source>
        <dbReference type="ARBA" id="ARBA00038000"/>
    </source>
</evidence>
<gene>
    <name evidence="19" type="ORF">E6K72_09430</name>
</gene>
<feature type="non-terminal residue" evidence="19">
    <location>
        <position position="427"/>
    </location>
</feature>
<dbReference type="InterPro" id="IPR041552">
    <property type="entry name" value="UvrA_DNA-bd"/>
</dbReference>
<evidence type="ECO:0000256" key="3">
    <source>
        <dbReference type="ARBA" id="ARBA00022723"/>
    </source>
</evidence>
<dbReference type="Pfam" id="PF17755">
    <property type="entry name" value="UvrA_DNA-bind"/>
    <property type="match status" value="1"/>
</dbReference>
<evidence type="ECO:0000256" key="10">
    <source>
        <dbReference type="ARBA" id="ARBA00022840"/>
    </source>
</evidence>
<evidence type="ECO:0000256" key="7">
    <source>
        <dbReference type="ARBA" id="ARBA00022769"/>
    </source>
</evidence>
<evidence type="ECO:0000256" key="4">
    <source>
        <dbReference type="ARBA" id="ARBA00022737"/>
    </source>
</evidence>
<dbReference type="GO" id="GO:0003677">
    <property type="term" value="F:DNA binding"/>
    <property type="evidence" value="ECO:0007669"/>
    <property type="project" value="UniProtKB-KW"/>
</dbReference>
<evidence type="ECO:0000256" key="2">
    <source>
        <dbReference type="ARBA" id="ARBA00022490"/>
    </source>
</evidence>
<dbReference type="Gene3D" id="1.10.8.280">
    <property type="entry name" value="ABC transporter ATPase domain-like"/>
    <property type="match status" value="1"/>
</dbReference>
<comment type="similarity">
    <text evidence="14">Belongs to the ABC transporter superfamily. UvrA family.</text>
</comment>
<evidence type="ECO:0000256" key="12">
    <source>
        <dbReference type="ARBA" id="ARBA00023125"/>
    </source>
</evidence>
<comment type="caution">
    <text evidence="19">The sequence shown here is derived from an EMBL/GenBank/DDBJ whole genome shotgun (WGS) entry which is preliminary data.</text>
</comment>
<dbReference type="SUPFAM" id="SSF52540">
    <property type="entry name" value="P-loop containing nucleoside triphosphate hydrolases"/>
    <property type="match status" value="1"/>
</dbReference>
<organism evidence="19 20">
    <name type="scientific">Eiseniibacteriota bacterium</name>
    <dbReference type="NCBI Taxonomy" id="2212470"/>
    <lineage>
        <taxon>Bacteria</taxon>
        <taxon>Candidatus Eiseniibacteriota</taxon>
    </lineage>
</organism>
<dbReference type="Gene3D" id="3.40.50.300">
    <property type="entry name" value="P-loop containing nucleotide triphosphate hydrolases"/>
    <property type="match status" value="1"/>
</dbReference>
<dbReference type="PANTHER" id="PTHR43152:SF3">
    <property type="entry name" value="UVRABC SYSTEM PROTEIN A"/>
    <property type="match status" value="1"/>
</dbReference>
<feature type="domain" description="UvrA interaction" evidence="18">
    <location>
        <begin position="136"/>
        <end position="242"/>
    </location>
</feature>
<evidence type="ECO:0000256" key="13">
    <source>
        <dbReference type="ARBA" id="ARBA00023204"/>
    </source>
</evidence>
<evidence type="ECO:0000256" key="16">
    <source>
        <dbReference type="ARBA" id="ARBA00042156"/>
    </source>
</evidence>
<dbReference type="InterPro" id="IPR027417">
    <property type="entry name" value="P-loop_NTPase"/>
</dbReference>